<keyword evidence="2" id="KW-1185">Reference proteome</keyword>
<dbReference type="Proteomes" id="UP000692954">
    <property type="component" value="Unassembled WGS sequence"/>
</dbReference>
<protein>
    <submittedName>
        <fullName evidence="1">Uncharacterized protein</fullName>
    </submittedName>
</protein>
<evidence type="ECO:0000313" key="2">
    <source>
        <dbReference type="Proteomes" id="UP000692954"/>
    </source>
</evidence>
<accession>A0A8S1RP02</accession>
<comment type="caution">
    <text evidence="1">The sequence shown here is derived from an EMBL/GenBank/DDBJ whole genome shotgun (WGS) entry which is preliminary data.</text>
</comment>
<sequence length="155" mass="19128">MIKKYETLDYEYTSKHLIRSFMLCFSKYSLQDFFHVLRSLKFQSEHFIDLGKIINSVNEQSNDEEKNQMYWEQKGKYNEFPQKFIKYSGKGNTNQFQYKEQFMKKEEFYQNQKRFSLIIQKQQYKRKRKEINSLDVDKCFGQQRKNGKSKNQKIW</sequence>
<name>A0A8S1RP02_9CILI</name>
<organism evidence="1 2">
    <name type="scientific">Paramecium sonneborni</name>
    <dbReference type="NCBI Taxonomy" id="65129"/>
    <lineage>
        <taxon>Eukaryota</taxon>
        <taxon>Sar</taxon>
        <taxon>Alveolata</taxon>
        <taxon>Ciliophora</taxon>
        <taxon>Intramacronucleata</taxon>
        <taxon>Oligohymenophorea</taxon>
        <taxon>Peniculida</taxon>
        <taxon>Parameciidae</taxon>
        <taxon>Paramecium</taxon>
    </lineage>
</organism>
<dbReference type="EMBL" id="CAJJDN010000288">
    <property type="protein sequence ID" value="CAD8130421.1"/>
    <property type="molecule type" value="Genomic_DNA"/>
</dbReference>
<evidence type="ECO:0000313" key="1">
    <source>
        <dbReference type="EMBL" id="CAD8130421.1"/>
    </source>
</evidence>
<gene>
    <name evidence="1" type="ORF">PSON_ATCC_30995.1.T2880002</name>
</gene>
<dbReference type="AlphaFoldDB" id="A0A8S1RP02"/>
<proteinExistence type="predicted"/>
<reference evidence="1" key="1">
    <citation type="submission" date="2021-01" db="EMBL/GenBank/DDBJ databases">
        <authorList>
            <consortium name="Genoscope - CEA"/>
            <person name="William W."/>
        </authorList>
    </citation>
    <scope>NUCLEOTIDE SEQUENCE</scope>
</reference>